<comment type="similarity">
    <text evidence="2 7">Belongs to the complex I subunit 1 family.</text>
</comment>
<name>A0A7I6N2T7_9METZ</name>
<dbReference type="PROSITE" id="PS00667">
    <property type="entry name" value="COMPLEX1_ND1_1"/>
    <property type="match status" value="1"/>
</dbReference>
<evidence type="ECO:0000256" key="4">
    <source>
        <dbReference type="ARBA" id="ARBA00022692"/>
    </source>
</evidence>
<dbReference type="PANTHER" id="PTHR11432:SF3">
    <property type="entry name" value="NADH-UBIQUINONE OXIDOREDUCTASE CHAIN 1"/>
    <property type="match status" value="1"/>
</dbReference>
<keyword evidence="7" id="KW-0520">NAD</keyword>
<evidence type="ECO:0000256" key="6">
    <source>
        <dbReference type="ARBA" id="ARBA00023136"/>
    </source>
</evidence>
<reference evidence="10" key="1">
    <citation type="journal article" date="2020" name="Genome Biol.">
        <title>Mitochondrial genome evolution of placozoans: gene rearrangements and repeat expansions.</title>
        <authorList>
            <person name="Miyazawa H."/>
            <person name="Osigus H.J."/>
            <person name="Rolfes S."/>
            <person name="Kamm K."/>
            <person name="Schierwater B."/>
            <person name="Nakano H."/>
        </authorList>
    </citation>
    <scope>NUCLEOTIDE SEQUENCE</scope>
    <source>
        <strain evidence="10">SKN_5</strain>
    </source>
</reference>
<feature type="transmembrane region" description="Helical" evidence="9">
    <location>
        <begin position="111"/>
        <end position="130"/>
    </location>
</feature>
<keyword evidence="4 7" id="KW-0812">Transmembrane</keyword>
<dbReference type="GO" id="GO:0005743">
    <property type="term" value="C:mitochondrial inner membrane"/>
    <property type="evidence" value="ECO:0007669"/>
    <property type="project" value="UniProtKB-SubCell"/>
</dbReference>
<feature type="transmembrane region" description="Helical" evidence="9">
    <location>
        <begin position="240"/>
        <end position="259"/>
    </location>
</feature>
<dbReference type="PANTHER" id="PTHR11432">
    <property type="entry name" value="NADH DEHYDROGENASE SUBUNIT 1"/>
    <property type="match status" value="1"/>
</dbReference>
<geneLocation type="mitochondrion" evidence="10"/>
<dbReference type="Pfam" id="PF00146">
    <property type="entry name" value="NADHdh"/>
    <property type="match status" value="1"/>
</dbReference>
<keyword evidence="8" id="KW-0830">Ubiquinone</keyword>
<evidence type="ECO:0000313" key="10">
    <source>
        <dbReference type="EMBL" id="BBI37445.1"/>
    </source>
</evidence>
<feature type="transmembrane region" description="Helical" evidence="9">
    <location>
        <begin position="151"/>
        <end position="169"/>
    </location>
</feature>
<dbReference type="GO" id="GO:0008137">
    <property type="term" value="F:NADH dehydrogenase (ubiquinone) activity"/>
    <property type="evidence" value="ECO:0007669"/>
    <property type="project" value="UniProtKB-EC"/>
</dbReference>
<keyword evidence="6 9" id="KW-0472">Membrane</keyword>
<evidence type="ECO:0000256" key="7">
    <source>
        <dbReference type="RuleBase" id="RU000471"/>
    </source>
</evidence>
<sequence>MTIYSYITVTIKLLIIFVPLLLSVAYLTLAERKVLGLMQNRKGPAIVGPWGLVQPIADGVKLLTKELVIPSQANKFLYYIAPIISFTLAILAWAIVTMDQGVFLSDLDVGVLYFLAISSLSVYAILLSGWASNSRYPFLGAIRCAAQMISYEVAIGLIIISVILCVGSLNISEIVISQRSVWLIIPLFPAAIMFMVASLAETARAPFDLTEGESELVSGFNVEYSSLSFALFFLAEYSNIILMSCMMTIFFLGGWLSPLDSVKWPEAFKIFGQGDPLDPVWLSFWFFTKSSIFILFFIWSRASFPRIRYDQLMKLLWKTYLPLSLGLVILTAGILIGFNGVPPPF</sequence>
<dbReference type="InterPro" id="IPR001694">
    <property type="entry name" value="NADH_UbQ_OxRdtase_su1/FPO"/>
</dbReference>
<gene>
    <name evidence="10" type="primary">NAD1</name>
</gene>
<proteinExistence type="inferred from homology"/>
<comment type="subcellular location">
    <subcellularLocation>
        <location evidence="1">Membrane</location>
        <topology evidence="1">Multi-pass membrane protein</topology>
    </subcellularLocation>
    <subcellularLocation>
        <location evidence="7">Mitochondrion inner membrane</location>
        <topology evidence="7">Multi-pass membrane protein</topology>
    </subcellularLocation>
</comment>
<feature type="transmembrane region" description="Helical" evidence="9">
    <location>
        <begin position="320"/>
        <end position="341"/>
    </location>
</feature>
<feature type="transmembrane region" description="Helical" evidence="9">
    <location>
        <begin position="76"/>
        <end position="96"/>
    </location>
</feature>
<evidence type="ECO:0000256" key="8">
    <source>
        <dbReference type="RuleBase" id="RU000473"/>
    </source>
</evidence>
<evidence type="ECO:0000256" key="5">
    <source>
        <dbReference type="ARBA" id="ARBA00022989"/>
    </source>
</evidence>
<dbReference type="EMBL" id="LC460472">
    <property type="protein sequence ID" value="BBI37445.1"/>
    <property type="molecule type" value="Genomic_DNA"/>
</dbReference>
<protein>
    <recommendedName>
        <fullName evidence="3 8">NADH-ubiquinone oxidoreductase chain 1</fullName>
        <ecNumber evidence="8">7.1.1.2</ecNumber>
    </recommendedName>
</protein>
<evidence type="ECO:0000256" key="9">
    <source>
        <dbReference type="SAM" id="Phobius"/>
    </source>
</evidence>
<feature type="transmembrane region" description="Helical" evidence="9">
    <location>
        <begin position="181"/>
        <end position="200"/>
    </location>
</feature>
<feature type="transmembrane region" description="Helical" evidence="9">
    <location>
        <begin position="6"/>
        <end position="29"/>
    </location>
</feature>
<evidence type="ECO:0000256" key="2">
    <source>
        <dbReference type="ARBA" id="ARBA00010535"/>
    </source>
</evidence>
<accession>A0A7I6N2T7</accession>
<keyword evidence="5 9" id="KW-1133">Transmembrane helix</keyword>
<dbReference type="PROSITE" id="PS00668">
    <property type="entry name" value="COMPLEX1_ND1_2"/>
    <property type="match status" value="1"/>
</dbReference>
<evidence type="ECO:0000256" key="1">
    <source>
        <dbReference type="ARBA" id="ARBA00004141"/>
    </source>
</evidence>
<evidence type="ECO:0000256" key="3">
    <source>
        <dbReference type="ARBA" id="ARBA00021009"/>
    </source>
</evidence>
<dbReference type="GO" id="GO:0003954">
    <property type="term" value="F:NADH dehydrogenase activity"/>
    <property type="evidence" value="ECO:0007669"/>
    <property type="project" value="TreeGrafter"/>
</dbReference>
<dbReference type="EC" id="7.1.1.2" evidence="8"/>
<dbReference type="GO" id="GO:0009060">
    <property type="term" value="P:aerobic respiration"/>
    <property type="evidence" value="ECO:0007669"/>
    <property type="project" value="TreeGrafter"/>
</dbReference>
<comment type="catalytic activity">
    <reaction evidence="8">
        <text>a ubiquinone + NADH + 5 H(+)(in) = a ubiquinol + NAD(+) + 4 H(+)(out)</text>
        <dbReference type="Rhea" id="RHEA:29091"/>
        <dbReference type="Rhea" id="RHEA-COMP:9565"/>
        <dbReference type="Rhea" id="RHEA-COMP:9566"/>
        <dbReference type="ChEBI" id="CHEBI:15378"/>
        <dbReference type="ChEBI" id="CHEBI:16389"/>
        <dbReference type="ChEBI" id="CHEBI:17976"/>
        <dbReference type="ChEBI" id="CHEBI:57540"/>
        <dbReference type="ChEBI" id="CHEBI:57945"/>
        <dbReference type="EC" id="7.1.1.2"/>
    </reaction>
</comment>
<dbReference type="HAMAP" id="MF_01350">
    <property type="entry name" value="NDH1_NuoH"/>
    <property type="match status" value="1"/>
</dbReference>
<dbReference type="AlphaFoldDB" id="A0A7I6N2T7"/>
<keyword evidence="8 10" id="KW-0496">Mitochondrion</keyword>
<feature type="transmembrane region" description="Helical" evidence="9">
    <location>
        <begin position="279"/>
        <end position="299"/>
    </location>
</feature>
<dbReference type="InterPro" id="IPR018086">
    <property type="entry name" value="NADH_UbQ_OxRdtase_su1_CS"/>
</dbReference>
<organism evidence="10">
    <name type="scientific">Placozoa sp. H9 HM-2017</name>
    <dbReference type="NCBI Taxonomy" id="2017597"/>
    <lineage>
        <taxon>Eukaryota</taxon>
        <taxon>Metazoa</taxon>
        <taxon>Placozoa</taxon>
    </lineage>
</organism>
<dbReference type="NCBIfam" id="NF004741">
    <property type="entry name" value="PRK06076.1-2"/>
    <property type="match status" value="1"/>
</dbReference>